<evidence type="ECO:0000313" key="3">
    <source>
        <dbReference type="EMBL" id="JAD05589.1"/>
    </source>
</evidence>
<keyword evidence="1" id="KW-0732">Signal</keyword>
<dbReference type="AlphaFoldDB" id="A0A0A1X2L7"/>
<dbReference type="InterPro" id="IPR050111">
    <property type="entry name" value="C-type_lectin/snaclec_domain"/>
</dbReference>
<reference evidence="3" key="1">
    <citation type="submission" date="2014-11" db="EMBL/GenBank/DDBJ databases">
        <authorList>
            <person name="Geib S."/>
        </authorList>
    </citation>
    <scope>NUCLEOTIDE SEQUENCE</scope>
</reference>
<reference evidence="3" key="2">
    <citation type="journal article" date="2015" name="Gigascience">
        <title>Reconstructing a comprehensive transcriptome assembly of a white-pupal translocated strain of the pest fruit fly Bactrocera cucurbitae.</title>
        <authorList>
            <person name="Sim S.B."/>
            <person name="Calla B."/>
            <person name="Hall B."/>
            <person name="DeRego T."/>
            <person name="Geib S.M."/>
        </authorList>
    </citation>
    <scope>NUCLEOTIDE SEQUENCE</scope>
</reference>
<dbReference type="Gene3D" id="3.10.100.10">
    <property type="entry name" value="Mannose-Binding Protein A, subunit A"/>
    <property type="match status" value="1"/>
</dbReference>
<dbReference type="EMBL" id="GBXI01008703">
    <property type="protein sequence ID" value="JAD05589.1"/>
    <property type="molecule type" value="Transcribed_RNA"/>
</dbReference>
<dbReference type="InterPro" id="IPR016186">
    <property type="entry name" value="C-type_lectin-like/link_sf"/>
</dbReference>
<dbReference type="CDD" id="cd00037">
    <property type="entry name" value="CLECT"/>
    <property type="match status" value="1"/>
</dbReference>
<evidence type="ECO:0000256" key="1">
    <source>
        <dbReference type="SAM" id="SignalP"/>
    </source>
</evidence>
<sequence>MMHFIQISLIFLNTFAISVSGSDSAENENAEMYNPFIQIGSKYYFINESLKMNWFAASDYCRSHGGDLATIESREELLALQEYISPKGGMVQRFWIDGNDLANEGVFVSHTTGLPLTYTNWYEDNPSDTNDEDCVEAFIQLGGTKLLMNDNKCETNFYAICQYRAPTMQKSREICVPLDKNEHCMLRDLAEAFTEAADMFQSCSQPVRCSTSPRTSVFYKNFQLNY</sequence>
<proteinExistence type="predicted"/>
<protein>
    <submittedName>
        <fullName evidence="3">Tetranectin-like protein</fullName>
    </submittedName>
</protein>
<feature type="signal peptide" evidence="1">
    <location>
        <begin position="1"/>
        <end position="21"/>
    </location>
</feature>
<dbReference type="InterPro" id="IPR001304">
    <property type="entry name" value="C-type_lectin-like"/>
</dbReference>
<dbReference type="PROSITE" id="PS50041">
    <property type="entry name" value="C_TYPE_LECTIN_2"/>
    <property type="match status" value="1"/>
</dbReference>
<feature type="chain" id="PRO_5001982888" evidence="1">
    <location>
        <begin position="22"/>
        <end position="226"/>
    </location>
</feature>
<name>A0A0A1X2L7_ZEUCU</name>
<gene>
    <name evidence="3" type="primary">TETN</name>
    <name evidence="3" type="ORF">g.30504</name>
</gene>
<dbReference type="PANTHER" id="PTHR22803">
    <property type="entry name" value="MANNOSE, PHOSPHOLIPASE, LECTIN RECEPTOR RELATED"/>
    <property type="match status" value="1"/>
</dbReference>
<accession>A0A0A1X2L7</accession>
<dbReference type="SUPFAM" id="SSF56436">
    <property type="entry name" value="C-type lectin-like"/>
    <property type="match status" value="1"/>
</dbReference>
<dbReference type="Pfam" id="PF00059">
    <property type="entry name" value="Lectin_C"/>
    <property type="match status" value="1"/>
</dbReference>
<dbReference type="InterPro" id="IPR016187">
    <property type="entry name" value="CTDL_fold"/>
</dbReference>
<evidence type="ECO:0000259" key="2">
    <source>
        <dbReference type="PROSITE" id="PS50041"/>
    </source>
</evidence>
<organism evidence="3">
    <name type="scientific">Zeugodacus cucurbitae</name>
    <name type="common">Melon fruit fly</name>
    <name type="synonym">Bactrocera cucurbitae</name>
    <dbReference type="NCBI Taxonomy" id="28588"/>
    <lineage>
        <taxon>Eukaryota</taxon>
        <taxon>Metazoa</taxon>
        <taxon>Ecdysozoa</taxon>
        <taxon>Arthropoda</taxon>
        <taxon>Hexapoda</taxon>
        <taxon>Insecta</taxon>
        <taxon>Pterygota</taxon>
        <taxon>Neoptera</taxon>
        <taxon>Endopterygota</taxon>
        <taxon>Diptera</taxon>
        <taxon>Brachycera</taxon>
        <taxon>Muscomorpha</taxon>
        <taxon>Tephritoidea</taxon>
        <taxon>Tephritidae</taxon>
        <taxon>Zeugodacus</taxon>
        <taxon>Zeugodacus</taxon>
    </lineage>
</organism>
<feature type="domain" description="C-type lectin" evidence="2">
    <location>
        <begin position="39"/>
        <end position="162"/>
    </location>
</feature>
<dbReference type="SMART" id="SM00034">
    <property type="entry name" value="CLECT"/>
    <property type="match status" value="1"/>
</dbReference>